<evidence type="ECO:0000313" key="12">
    <source>
        <dbReference type="Proteomes" id="UP000051236"/>
    </source>
</evidence>
<evidence type="ECO:0000256" key="5">
    <source>
        <dbReference type="ARBA" id="ARBA00022989"/>
    </source>
</evidence>
<proteinExistence type="inferred from homology"/>
<dbReference type="FunFam" id="2.30.30.60:FF:000001">
    <property type="entry name" value="MscS Mechanosensitive ion channel"/>
    <property type="match status" value="1"/>
</dbReference>
<dbReference type="InterPro" id="IPR023408">
    <property type="entry name" value="MscS_beta-dom_sf"/>
</dbReference>
<feature type="transmembrane region" description="Helical" evidence="8">
    <location>
        <begin position="40"/>
        <end position="61"/>
    </location>
</feature>
<dbReference type="InterPro" id="IPR045276">
    <property type="entry name" value="YbiO_bact"/>
</dbReference>
<dbReference type="Gene3D" id="1.10.287.1260">
    <property type="match status" value="1"/>
</dbReference>
<dbReference type="STRING" id="1423734.FC83_GL000302"/>
<evidence type="ECO:0008006" key="13">
    <source>
        <dbReference type="Google" id="ProtNLM"/>
    </source>
</evidence>
<evidence type="ECO:0000259" key="10">
    <source>
        <dbReference type="Pfam" id="PF21088"/>
    </source>
</evidence>
<dbReference type="SUPFAM" id="SSF82861">
    <property type="entry name" value="Mechanosensitive channel protein MscS (YggB), transmembrane region"/>
    <property type="match status" value="1"/>
</dbReference>
<evidence type="ECO:0000256" key="2">
    <source>
        <dbReference type="ARBA" id="ARBA00008017"/>
    </source>
</evidence>
<dbReference type="InterPro" id="IPR010920">
    <property type="entry name" value="LSM_dom_sf"/>
</dbReference>
<dbReference type="Pfam" id="PF00924">
    <property type="entry name" value="MS_channel_2nd"/>
    <property type="match status" value="1"/>
</dbReference>
<keyword evidence="4 8" id="KW-0812">Transmembrane</keyword>
<organism evidence="11 12">
    <name type="scientific">Agrilactobacillus composti DSM 18527 = JCM 14202</name>
    <dbReference type="NCBI Taxonomy" id="1423734"/>
    <lineage>
        <taxon>Bacteria</taxon>
        <taxon>Bacillati</taxon>
        <taxon>Bacillota</taxon>
        <taxon>Bacilli</taxon>
        <taxon>Lactobacillales</taxon>
        <taxon>Lactobacillaceae</taxon>
        <taxon>Agrilactobacillus</taxon>
    </lineage>
</organism>
<evidence type="ECO:0000256" key="3">
    <source>
        <dbReference type="ARBA" id="ARBA00022475"/>
    </source>
</evidence>
<evidence type="ECO:0000256" key="4">
    <source>
        <dbReference type="ARBA" id="ARBA00022692"/>
    </source>
</evidence>
<dbReference type="GO" id="GO:0008381">
    <property type="term" value="F:mechanosensitive monoatomic ion channel activity"/>
    <property type="evidence" value="ECO:0007669"/>
    <property type="project" value="InterPro"/>
</dbReference>
<evidence type="ECO:0000256" key="6">
    <source>
        <dbReference type="ARBA" id="ARBA00023136"/>
    </source>
</evidence>
<dbReference type="Pfam" id="PF21088">
    <property type="entry name" value="MS_channel_1st"/>
    <property type="match status" value="1"/>
</dbReference>
<gene>
    <name evidence="11" type="ORF">FC83_GL000302</name>
</gene>
<feature type="domain" description="Mechanosensitive ion channel MscS" evidence="9">
    <location>
        <begin position="140"/>
        <end position="202"/>
    </location>
</feature>
<comment type="subcellular location">
    <subcellularLocation>
        <location evidence="1">Cell membrane</location>
        <topology evidence="1">Multi-pass membrane protein</topology>
    </subcellularLocation>
</comment>
<keyword evidence="3" id="KW-1003">Cell membrane</keyword>
<comment type="similarity">
    <text evidence="2">Belongs to the MscS (TC 1.A.23) family.</text>
</comment>
<feature type="transmembrane region" description="Helical" evidence="8">
    <location>
        <begin position="121"/>
        <end position="140"/>
    </location>
</feature>
<dbReference type="Proteomes" id="UP000051236">
    <property type="component" value="Unassembled WGS sequence"/>
</dbReference>
<dbReference type="InterPro" id="IPR006685">
    <property type="entry name" value="MscS_channel_2nd"/>
</dbReference>
<name>A0A0R1XYK8_9LACO</name>
<evidence type="ECO:0000313" key="11">
    <source>
        <dbReference type="EMBL" id="KRM32438.1"/>
    </source>
</evidence>
<dbReference type="AlphaFoldDB" id="A0A0R1XYK8"/>
<keyword evidence="6 8" id="KW-0472">Membrane</keyword>
<dbReference type="PATRIC" id="fig|1423734.3.peg.302"/>
<dbReference type="GO" id="GO:0005886">
    <property type="term" value="C:plasma membrane"/>
    <property type="evidence" value="ECO:0007669"/>
    <property type="project" value="UniProtKB-SubCell"/>
</dbReference>
<dbReference type="PANTHER" id="PTHR30460:SF0">
    <property type="entry name" value="MODERATE CONDUCTANCE MECHANOSENSITIVE CHANNEL YBIO"/>
    <property type="match status" value="1"/>
</dbReference>
<evidence type="ECO:0000256" key="7">
    <source>
        <dbReference type="ARBA" id="ARBA00059688"/>
    </source>
</evidence>
<evidence type="ECO:0000256" key="1">
    <source>
        <dbReference type="ARBA" id="ARBA00004651"/>
    </source>
</evidence>
<keyword evidence="5 8" id="KW-1133">Transmembrane helix</keyword>
<dbReference type="EMBL" id="AZGA01000070">
    <property type="protein sequence ID" value="KRM32438.1"/>
    <property type="molecule type" value="Genomic_DNA"/>
</dbReference>
<dbReference type="Gene3D" id="2.30.30.60">
    <property type="match status" value="1"/>
</dbReference>
<feature type="transmembrane region" description="Helical" evidence="8">
    <location>
        <begin position="93"/>
        <end position="115"/>
    </location>
</feature>
<dbReference type="eggNOG" id="COG0668">
    <property type="taxonomic scope" value="Bacteria"/>
</dbReference>
<dbReference type="Gene3D" id="3.30.70.100">
    <property type="match status" value="1"/>
</dbReference>
<feature type="domain" description="Mechanosensitive ion channel transmembrane helices 2/3" evidence="10">
    <location>
        <begin position="99"/>
        <end position="137"/>
    </location>
</feature>
<sequence length="305" mass="33625">MMNSLYLAAKTSLTESSIASIQKNTNVFQRLWQGINWENILGKIIGKLVIIIALSILFFILNKVGKAVINRVFHQYQQKENYSKNRVGTIHSLLNNAYAYLLIFFYLYAILSTIGVPVGTLIAGAGILSLAFGLGAQGFVNDLVTGLFILIEQQFDVGDLVTIGTITGNISAIGLRTTQVRSIDGTLNFIPNRNITIVSNKSRGNRQVLINLRVHNDTDIAALEQLIETVNKHLLPKYPAIKQGPELLGLTDLGHGDLVYQVQMYTLNGDDVTIQRAFLKAYLAAFKKDGLQLPESALNLNIPPK</sequence>
<dbReference type="RefSeq" id="WP_236700833.1">
    <property type="nucleotide sequence ID" value="NZ_AZGA01000070.1"/>
</dbReference>
<comment type="caution">
    <text evidence="11">The sequence shown here is derived from an EMBL/GenBank/DDBJ whole genome shotgun (WGS) entry which is preliminary data.</text>
</comment>
<dbReference type="SUPFAM" id="SSF50182">
    <property type="entry name" value="Sm-like ribonucleoproteins"/>
    <property type="match status" value="1"/>
</dbReference>
<keyword evidence="12" id="KW-1185">Reference proteome</keyword>
<evidence type="ECO:0000259" key="9">
    <source>
        <dbReference type="Pfam" id="PF00924"/>
    </source>
</evidence>
<dbReference type="InterPro" id="IPR049142">
    <property type="entry name" value="MS_channel_1st"/>
</dbReference>
<accession>A0A0R1XYK8</accession>
<dbReference type="InterPro" id="IPR011066">
    <property type="entry name" value="MscS_channel_C_sf"/>
</dbReference>
<dbReference type="SUPFAM" id="SSF82689">
    <property type="entry name" value="Mechanosensitive channel protein MscS (YggB), C-terminal domain"/>
    <property type="match status" value="1"/>
</dbReference>
<comment type="function">
    <text evidence="7">May play a role in resistance to osmotic downshock.</text>
</comment>
<reference evidence="11 12" key="1">
    <citation type="journal article" date="2015" name="Genome Announc.">
        <title>Expanding the biotechnology potential of lactobacilli through comparative genomics of 213 strains and associated genera.</title>
        <authorList>
            <person name="Sun Z."/>
            <person name="Harris H.M."/>
            <person name="McCann A."/>
            <person name="Guo C."/>
            <person name="Argimon S."/>
            <person name="Zhang W."/>
            <person name="Yang X."/>
            <person name="Jeffery I.B."/>
            <person name="Cooney J.C."/>
            <person name="Kagawa T.F."/>
            <person name="Liu W."/>
            <person name="Song Y."/>
            <person name="Salvetti E."/>
            <person name="Wrobel A."/>
            <person name="Rasinkangas P."/>
            <person name="Parkhill J."/>
            <person name="Rea M.C."/>
            <person name="O'Sullivan O."/>
            <person name="Ritari J."/>
            <person name="Douillard F.P."/>
            <person name="Paul Ross R."/>
            <person name="Yang R."/>
            <person name="Briner A.E."/>
            <person name="Felis G.E."/>
            <person name="de Vos W.M."/>
            <person name="Barrangou R."/>
            <person name="Klaenhammer T.R."/>
            <person name="Caufield P.W."/>
            <person name="Cui Y."/>
            <person name="Zhang H."/>
            <person name="O'Toole P.W."/>
        </authorList>
    </citation>
    <scope>NUCLEOTIDE SEQUENCE [LARGE SCALE GENOMIC DNA]</scope>
    <source>
        <strain evidence="11 12">DSM 18527</strain>
    </source>
</reference>
<protein>
    <recommendedName>
        <fullName evidence="13">Small-conductance mechanosensitive channel</fullName>
    </recommendedName>
</protein>
<dbReference type="PANTHER" id="PTHR30460">
    <property type="entry name" value="MODERATE CONDUCTANCE MECHANOSENSITIVE CHANNEL YBIO"/>
    <property type="match status" value="1"/>
</dbReference>
<dbReference type="InterPro" id="IPR011014">
    <property type="entry name" value="MscS_channel_TM-2"/>
</dbReference>
<evidence type="ECO:0000256" key="8">
    <source>
        <dbReference type="SAM" id="Phobius"/>
    </source>
</evidence>